<dbReference type="PaxDb" id="3055-EDO97102"/>
<keyword evidence="2" id="KW-0677">Repeat</keyword>
<feature type="compositionally biased region" description="Low complexity" evidence="4">
    <location>
        <begin position="823"/>
        <end position="847"/>
    </location>
</feature>
<feature type="repeat" description="PPR" evidence="3">
    <location>
        <begin position="852"/>
        <end position="886"/>
    </location>
</feature>
<dbReference type="Gene3D" id="1.25.40.10">
    <property type="entry name" value="Tetratricopeptide repeat domain"/>
    <property type="match status" value="5"/>
</dbReference>
<evidence type="ECO:0000313" key="7">
    <source>
        <dbReference type="Proteomes" id="UP000006906"/>
    </source>
</evidence>
<dbReference type="InterPro" id="IPR011990">
    <property type="entry name" value="TPR-like_helical_dom_sf"/>
</dbReference>
<dbReference type="OMA" id="YERAGKW"/>
<feature type="region of interest" description="Disordered" evidence="4">
    <location>
        <begin position="805"/>
        <end position="848"/>
    </location>
</feature>
<proteinExistence type="inferred from homology"/>
<sequence>MPITARPPISAAAGASGTAGSLPARVTGPGRQNQGHNAQHVPVARAPTLASARSTTRTSAASGTTVMTVTDRVRKSIERRSMDARPQEQGEPLEPLEQVPEDPLERLTADLAALSMQHAAAVAAAVAITTASASSSGTSSSAPALPAASSGRNGRPQGPSGRYGSSSASGPAPVHASYNNSGAPSSSPNALQQQQSQSGSADSRRCDLGDTGLPAQLLALRDPACPVSLPPPTGLPSSCLPLDNWKLDKLVLSLSANKATWRRSLLLFEWLKAAGHQLDDRLCTTLIRVCSDHGDAVSALAVYDWMTGSTASGGAALEATAYTYTAAMRAALAGGLTDRALSIWNEAWRRHSAGRLQLDCRLCITYLELCTRLGLTDQALAMYAAMRAAPAGSRMAPTVHAYTAAMRAATEGGRWYRALDIWADMRSAGCEPTGHAYSAAISACAAAGDWRRAVALFDEMTGPGGIRPDVVSCTALITALAAGGEADRAEAVVAWMLSNSVRPNARTYTALMAALGNAKRWARAVEVLGRMQTPEWGGVQPNAYTYSALLKSLGEHGQWQLAEAVFSSIERQVLGPAAGSAPPAAAALSLASALVPAASPPPSPLAAMIAEASATAAAAAAAVASAAGSAAVAAAIRPPASPCASESSSSAPSQWTRPSQLNGLSLDLHSPTSTGGAVEAGPSRRSFSLFSHPPAPSSSTATSCAPSSTGTSGRSSFSADSAVPSDVYSVASTSAAEAWRSTLDHASAAALAGQLAAMAAASGCGAPGPLATVPEGELVTFPSIDAEEASTSAATTLAPGVYTPGVLRAGVAPPPPPPPPPMSSSAQQQQQQQSASTSGNSASSSSSGGVLNEVVCGALMLAYERAGKWQEAVAVLLRALNLGITPNTVMYNTAISAAGKAGQLEIAEKLYGKVRQPDAVTHETMIAAYGMAGLPERAEAVFSAMTSAGLRPRDFAFCGLIAAHSLAGNWEGAMRVRARMRRAGVQPSVHVYNALLAACERAGQPDRALELLGAMRREGVEPNTLTANLLQLVGRQGVRSVESQQQLAASVSAALAAYGALLMQTGLF</sequence>
<dbReference type="Pfam" id="PF01535">
    <property type="entry name" value="PPR"/>
    <property type="match status" value="2"/>
</dbReference>
<dbReference type="RefSeq" id="XP_001702242.1">
    <property type="nucleotide sequence ID" value="XM_001702190.1"/>
</dbReference>
<keyword evidence="7" id="KW-1185">Reference proteome</keyword>
<dbReference type="NCBIfam" id="TIGR00756">
    <property type="entry name" value="PPR"/>
    <property type="match status" value="7"/>
</dbReference>
<evidence type="ECO:0000313" key="6">
    <source>
        <dbReference type="EMBL" id="PNW79506.1"/>
    </source>
</evidence>
<dbReference type="GeneID" id="5727782"/>
<dbReference type="Proteomes" id="UP000006906">
    <property type="component" value="Chromosome 8"/>
</dbReference>
<evidence type="ECO:0000256" key="4">
    <source>
        <dbReference type="SAM" id="MobiDB-lite"/>
    </source>
</evidence>
<feature type="repeat" description="PPR" evidence="3">
    <location>
        <begin position="542"/>
        <end position="576"/>
    </location>
</feature>
<dbReference type="Gramene" id="PNW79506">
    <property type="protein sequence ID" value="PNW79506"/>
    <property type="gene ID" value="CHLRE_08g358250v5"/>
</dbReference>
<feature type="compositionally biased region" description="Low complexity" evidence="4">
    <location>
        <begin position="642"/>
        <end position="653"/>
    </location>
</feature>
<evidence type="ECO:0000256" key="3">
    <source>
        <dbReference type="PROSITE-ProRule" id="PRU00708"/>
    </source>
</evidence>
<evidence type="ECO:0000313" key="5">
    <source>
        <dbReference type="EMBL" id="AAK14341.1"/>
    </source>
</evidence>
<feature type="repeat" description="PPR" evidence="3">
    <location>
        <begin position="988"/>
        <end position="1022"/>
    </location>
</feature>
<accession>Q9AXF7</accession>
<feature type="compositionally biased region" description="Low complexity" evidence="4">
    <location>
        <begin position="44"/>
        <end position="65"/>
    </location>
</feature>
<dbReference type="InterPro" id="IPR002885">
    <property type="entry name" value="PPR_rpt"/>
</dbReference>
<dbReference type="EMBL" id="CM008969">
    <property type="protein sequence ID" value="PNW79506.1"/>
    <property type="molecule type" value="Genomic_DNA"/>
</dbReference>
<dbReference type="PANTHER" id="PTHR47447:SF17">
    <property type="entry name" value="OS12G0638900 PROTEIN"/>
    <property type="match status" value="1"/>
</dbReference>
<dbReference type="HOGENOM" id="CLU_288106_0_0_1"/>
<feature type="region of interest" description="Disordered" evidence="4">
    <location>
        <begin position="641"/>
        <end position="720"/>
    </location>
</feature>
<feature type="compositionally biased region" description="Pro residues" evidence="4">
    <location>
        <begin position="812"/>
        <end position="822"/>
    </location>
</feature>
<reference evidence="6" key="3">
    <citation type="submission" date="2017-07" db="EMBL/GenBank/DDBJ databases">
        <title>WGS assembly of Chlamydomonas reinhardtii.</title>
        <authorList>
            <consortium name="Chlamydomonas Annotation Team"/>
            <consortium name="JGI Annotation Team"/>
            <person name="Merchant S.S."/>
            <person name="Prochnik S.E."/>
            <person name="Vallon O."/>
            <person name="Harris E.H."/>
            <person name="Karpowicz S.J."/>
            <person name="Witman G.B."/>
            <person name="Terry A."/>
            <person name="Salamov A."/>
            <person name="Fritz-Laylin L.K."/>
            <person name="Marechal-Drouard L."/>
            <person name="Marshall W.F."/>
            <person name="Qu L.H."/>
            <person name="Nelson D.R."/>
            <person name="Sanderfoot A.A."/>
            <person name="Spalding M.H."/>
            <person name="Kapitonov V.V."/>
            <person name="Ren Q."/>
            <person name="Ferris P."/>
            <person name="Lindquist E."/>
            <person name="Shapiro H."/>
            <person name="Lucas S.M."/>
            <person name="Grimwood J."/>
            <person name="Schmutz J."/>
            <person name="Grigoriev I.V."/>
            <person name="Rokhsar D.S."/>
        </authorList>
    </citation>
    <scope>NUCLEOTIDE SEQUENCE</scope>
    <source>
        <strain evidence="6">CC-503 cw92 mt+</strain>
    </source>
</reference>
<dbReference type="EMBL" id="AF330231">
    <property type="protein sequence ID" value="AAK14341.1"/>
    <property type="molecule type" value="Genomic_DNA"/>
</dbReference>
<feature type="repeat" description="PPR" evidence="3">
    <location>
        <begin position="918"/>
        <end position="952"/>
    </location>
</feature>
<feature type="compositionally biased region" description="Low complexity" evidence="4">
    <location>
        <begin position="176"/>
        <end position="201"/>
    </location>
</feature>
<feature type="repeat" description="PPR" evidence="3">
    <location>
        <begin position="433"/>
        <end position="467"/>
    </location>
</feature>
<dbReference type="Pfam" id="PF13812">
    <property type="entry name" value="PPR_3"/>
    <property type="match status" value="4"/>
</dbReference>
<feature type="compositionally biased region" description="Low complexity" evidence="4">
    <location>
        <begin position="89"/>
        <end position="98"/>
    </location>
</feature>
<gene>
    <name evidence="5" type="primary">MCA1</name>
    <name evidence="6" type="ORF">CHLRE_08g358250v5</name>
</gene>
<feature type="region of interest" description="Disordered" evidence="4">
    <location>
        <begin position="1"/>
        <end position="100"/>
    </location>
</feature>
<reference evidence="6 7" key="2">
    <citation type="journal article" date="2007" name="Science">
        <title>The Chlamydomonas genome reveals the evolution of key animal and plant functions.</title>
        <authorList>
            <person name="Merchant S.S."/>
            <person name="Prochnik S.E."/>
            <person name="Vallon O."/>
            <person name="Harris E.H."/>
            <person name="Karpowicz S.J."/>
            <person name="Witman G.B."/>
            <person name="Terry A."/>
            <person name="Salamov A."/>
            <person name="Fritz-Laylin L.K."/>
            <person name="Marechal-Drouard L."/>
            <person name="Marshall W.F."/>
            <person name="Qu L.H."/>
            <person name="Nelson D.R."/>
            <person name="Sanderfoot A.A."/>
            <person name="Spalding M.H."/>
            <person name="Kapitonov V.V."/>
            <person name="Ren Q."/>
            <person name="Ferris P."/>
            <person name="Lindquist E."/>
            <person name="Shapiro H."/>
            <person name="Lucas S.M."/>
            <person name="Grimwood J."/>
            <person name="Schmutz J."/>
            <person name="Cardol P."/>
            <person name="Cerutti H."/>
            <person name="Chanfreau G."/>
            <person name="Chen C.L."/>
            <person name="Cognat V."/>
            <person name="Croft M.T."/>
            <person name="Dent R."/>
            <person name="Dutcher S."/>
            <person name="Fernandez E."/>
            <person name="Fukuzawa H."/>
            <person name="Gonzalez-Ballester D."/>
            <person name="Gonzalez-Halphen D."/>
            <person name="Hallmann A."/>
            <person name="Hanikenne M."/>
            <person name="Hippler M."/>
            <person name="Inwood W."/>
            <person name="Jabbari K."/>
            <person name="Kalanon M."/>
            <person name="Kuras R."/>
            <person name="Lefebvre P.A."/>
            <person name="Lemaire S.D."/>
            <person name="Lobanov A.V."/>
            <person name="Lohr M."/>
            <person name="Manuell A."/>
            <person name="Meier I."/>
            <person name="Mets L."/>
            <person name="Mittag M."/>
            <person name="Mittelmeier T."/>
            <person name="Moroney J.V."/>
            <person name="Moseley J."/>
            <person name="Napoli C."/>
            <person name="Nedelcu A.M."/>
            <person name="Niyogi K."/>
            <person name="Novoselov S.V."/>
            <person name="Paulsen I.T."/>
            <person name="Pazour G."/>
            <person name="Purton S."/>
            <person name="Ral J.P."/>
            <person name="Riano-Pachon D.M."/>
            <person name="Riekhof W."/>
            <person name="Rymarquis L."/>
            <person name="Schroda M."/>
            <person name="Stern D."/>
            <person name="Umen J."/>
            <person name="Willows R."/>
            <person name="Wilson N."/>
            <person name="Zimmer S.L."/>
            <person name="Allmer J."/>
            <person name="Balk J."/>
            <person name="Bisova K."/>
            <person name="Chen C.J."/>
            <person name="Elias M."/>
            <person name="Gendler K."/>
            <person name="Hauser C."/>
            <person name="Lamb M.R."/>
            <person name="Ledford H."/>
            <person name="Long J.C."/>
            <person name="Minagawa J."/>
            <person name="Page M.D."/>
            <person name="Pan J."/>
            <person name="Pootakham W."/>
            <person name="Roje S."/>
            <person name="Rose A."/>
            <person name="Stahlberg E."/>
            <person name="Terauchi A.M."/>
            <person name="Yang P."/>
            <person name="Ball S."/>
            <person name="Bowler C."/>
            <person name="Dieckmann C.L."/>
            <person name="Gladyshev V.N."/>
            <person name="Green P."/>
            <person name="Jorgensen R."/>
            <person name="Mayfield S."/>
            <person name="Mueller-Roeber B."/>
            <person name="Rajamani S."/>
            <person name="Sayre R.T."/>
            <person name="Brokstein P."/>
            <person name="Dubchak I."/>
            <person name="Goodstein D."/>
            <person name="Hornick L."/>
            <person name="Huang Y.W."/>
            <person name="Jhaveri J."/>
            <person name="Luo Y."/>
            <person name="Martinez D."/>
            <person name="Ngau W.C."/>
            <person name="Otillar B."/>
            <person name="Poliakov A."/>
            <person name="Porter A."/>
            <person name="Szajkowski L."/>
            <person name="Werner G."/>
            <person name="Zhou K."/>
            <person name="Grigoriev I.V."/>
            <person name="Rokhsar D.S."/>
            <person name="Grossman A.R."/>
        </authorList>
    </citation>
    <scope>NUCLEOTIDE SEQUENCE [LARGE SCALE GENOMIC DNA]</scope>
    <source>
        <strain evidence="7">CC-503</strain>
        <strain evidence="6">CC-503 cw92 mt+</strain>
    </source>
</reference>
<feature type="compositionally biased region" description="Low complexity" evidence="4">
    <location>
        <begin position="697"/>
        <end position="718"/>
    </location>
</feature>
<feature type="repeat" description="PPR" evidence="3">
    <location>
        <begin position="469"/>
        <end position="503"/>
    </location>
</feature>
<evidence type="ECO:0000256" key="1">
    <source>
        <dbReference type="ARBA" id="ARBA00007626"/>
    </source>
</evidence>
<feature type="compositionally biased region" description="Low complexity" evidence="4">
    <location>
        <begin position="133"/>
        <end position="150"/>
    </location>
</feature>
<feature type="compositionally biased region" description="Polar residues" evidence="4">
    <location>
        <begin position="654"/>
        <end position="663"/>
    </location>
</feature>
<dbReference type="AlphaFoldDB" id="Q9AXF7"/>
<dbReference type="eggNOG" id="KOG4197">
    <property type="taxonomic scope" value="Eukaryota"/>
</dbReference>
<dbReference type="PANTHER" id="PTHR47447">
    <property type="entry name" value="OS03G0856100 PROTEIN"/>
    <property type="match status" value="1"/>
</dbReference>
<reference evidence="5" key="1">
    <citation type="submission" date="2000-12" db="EMBL/GenBank/DDBJ databases">
        <title>The Chlamydomonas MCA1 gene encodes a factor required for petA mRNA stability.</title>
        <authorList>
            <person name="Watson A.T."/>
            <person name="Gumpel N.J."/>
            <person name="Ralley L."/>
            <person name="Purton S."/>
        </authorList>
    </citation>
    <scope>NUCLEOTIDE SEQUENCE</scope>
</reference>
<feature type="region of interest" description="Disordered" evidence="4">
    <location>
        <begin position="133"/>
        <end position="206"/>
    </location>
</feature>
<feature type="repeat" description="PPR" evidence="3">
    <location>
        <begin position="953"/>
        <end position="987"/>
    </location>
</feature>
<feature type="compositionally biased region" description="Low complexity" evidence="4">
    <location>
        <begin position="1"/>
        <end position="24"/>
    </location>
</feature>
<evidence type="ECO:0000256" key="2">
    <source>
        <dbReference type="ARBA" id="ARBA00022737"/>
    </source>
</evidence>
<protein>
    <submittedName>
        <fullName evidence="5">RNA stability factor MCA1</fullName>
    </submittedName>
</protein>
<name>Q9AXF7_CHLRE</name>
<dbReference type="KEGG" id="cre:CHLRE_08g358250v5"/>
<feature type="compositionally biased region" description="Basic and acidic residues" evidence="4">
    <location>
        <begin position="71"/>
        <end position="88"/>
    </location>
</feature>
<organism evidence="5">
    <name type="scientific">Chlamydomonas reinhardtii</name>
    <name type="common">Chlamydomonas smithii</name>
    <dbReference type="NCBI Taxonomy" id="3055"/>
    <lineage>
        <taxon>Eukaryota</taxon>
        <taxon>Viridiplantae</taxon>
        <taxon>Chlorophyta</taxon>
        <taxon>core chlorophytes</taxon>
        <taxon>Chlorophyceae</taxon>
        <taxon>CS clade</taxon>
        <taxon>Chlamydomonadales</taxon>
        <taxon>Chlamydomonadaceae</taxon>
        <taxon>Chlamydomonas</taxon>
    </lineage>
</organism>
<feature type="repeat" description="PPR" evidence="3">
    <location>
        <begin position="398"/>
        <end position="432"/>
    </location>
</feature>
<dbReference type="OrthoDB" id="185373at2759"/>
<comment type="similarity">
    <text evidence="1">Belongs to the PPR family. P subfamily.</text>
</comment>
<dbReference type="PROSITE" id="PS51375">
    <property type="entry name" value="PPR"/>
    <property type="match status" value="8"/>
</dbReference>
<dbReference type="STRING" id="3055.Q9AXF7"/>